<dbReference type="PROSITE" id="PS50943">
    <property type="entry name" value="HTH_CROC1"/>
    <property type="match status" value="1"/>
</dbReference>
<accession>A0A927EGH1</accession>
<dbReference type="InterPro" id="IPR001387">
    <property type="entry name" value="Cro/C1-type_HTH"/>
</dbReference>
<feature type="domain" description="HTH cro/C1-type" evidence="2">
    <location>
        <begin position="27"/>
        <end position="81"/>
    </location>
</feature>
<comment type="caution">
    <text evidence="3">The sequence shown here is derived from an EMBL/GenBank/DDBJ whole genome shotgun (WGS) entry which is preliminary data.</text>
</comment>
<evidence type="ECO:0000313" key="3">
    <source>
        <dbReference type="EMBL" id="MBD3849589.1"/>
    </source>
</evidence>
<dbReference type="GO" id="GO:0003677">
    <property type="term" value="F:DNA binding"/>
    <property type="evidence" value="ECO:0007669"/>
    <property type="project" value="InterPro"/>
</dbReference>
<feature type="region of interest" description="Disordered" evidence="1">
    <location>
        <begin position="81"/>
        <end position="109"/>
    </location>
</feature>
<proteinExistence type="predicted"/>
<organism evidence="3 4">
    <name type="scientific">Bosea spartocytisi</name>
    <dbReference type="NCBI Taxonomy" id="2773451"/>
    <lineage>
        <taxon>Bacteria</taxon>
        <taxon>Pseudomonadati</taxon>
        <taxon>Pseudomonadota</taxon>
        <taxon>Alphaproteobacteria</taxon>
        <taxon>Hyphomicrobiales</taxon>
        <taxon>Boseaceae</taxon>
        <taxon>Bosea</taxon>
    </lineage>
</organism>
<evidence type="ECO:0000256" key="1">
    <source>
        <dbReference type="SAM" id="MobiDB-lite"/>
    </source>
</evidence>
<dbReference type="AlphaFoldDB" id="A0A927EGH1"/>
<gene>
    <name evidence="3" type="ORF">IED13_28155</name>
</gene>
<dbReference type="Gene3D" id="1.10.260.40">
    <property type="entry name" value="lambda repressor-like DNA-binding domains"/>
    <property type="match status" value="1"/>
</dbReference>
<dbReference type="Pfam" id="PF01381">
    <property type="entry name" value="HTH_3"/>
    <property type="match status" value="1"/>
</dbReference>
<dbReference type="Proteomes" id="UP000619295">
    <property type="component" value="Unassembled WGS sequence"/>
</dbReference>
<dbReference type="SMART" id="SM00530">
    <property type="entry name" value="HTH_XRE"/>
    <property type="match status" value="1"/>
</dbReference>
<name>A0A927EGH1_9HYPH</name>
<dbReference type="CDD" id="cd00093">
    <property type="entry name" value="HTH_XRE"/>
    <property type="match status" value="1"/>
</dbReference>
<dbReference type="InterPro" id="IPR010982">
    <property type="entry name" value="Lambda_DNA-bd_dom_sf"/>
</dbReference>
<reference evidence="3" key="1">
    <citation type="submission" date="2020-09" db="EMBL/GenBank/DDBJ databases">
        <title>Bosea spartocytisi sp. nov. a root nodule endophyte of Spartocytisus supranubius in the high mountain ecosystem fo the Teide National Park (Canary Islands, Spain).</title>
        <authorList>
            <person name="Pulido-Suarez L."/>
            <person name="Peix A."/>
            <person name="Igual J.M."/>
            <person name="Socas-Perez N."/>
            <person name="Velazquez E."/>
            <person name="Flores-Felix J.D."/>
            <person name="Leon-Barrios M."/>
        </authorList>
    </citation>
    <scope>NUCLEOTIDE SEQUENCE</scope>
    <source>
        <strain evidence="3">SSUT16</strain>
    </source>
</reference>
<keyword evidence="4" id="KW-1185">Reference proteome</keyword>
<evidence type="ECO:0000313" key="4">
    <source>
        <dbReference type="Proteomes" id="UP000619295"/>
    </source>
</evidence>
<dbReference type="SUPFAM" id="SSF47413">
    <property type="entry name" value="lambda repressor-like DNA-binding domains"/>
    <property type="match status" value="1"/>
</dbReference>
<sequence>MLSNSRTRKAERNSNEHSLLRAFQARLESLRSETGLSRRAFADRLGIPRSSYFHLMSDAGNPSLDTVELIAARVGVHPSELFPAPAPSSFSETPVSDPEGETNRVRSTT</sequence>
<protein>
    <submittedName>
        <fullName evidence="3">Helix-turn-helix transcriptional regulator</fullName>
    </submittedName>
</protein>
<evidence type="ECO:0000259" key="2">
    <source>
        <dbReference type="PROSITE" id="PS50943"/>
    </source>
</evidence>
<dbReference type="EMBL" id="JACXWY010000046">
    <property type="protein sequence ID" value="MBD3849589.1"/>
    <property type="molecule type" value="Genomic_DNA"/>
</dbReference>
<dbReference type="RefSeq" id="WP_191126100.1">
    <property type="nucleotide sequence ID" value="NZ_JACXWY010000046.1"/>
</dbReference>